<evidence type="ECO:0000313" key="3">
    <source>
        <dbReference type="Proteomes" id="UP001355207"/>
    </source>
</evidence>
<reference evidence="2 3" key="1">
    <citation type="submission" date="2024-01" db="EMBL/GenBank/DDBJ databases">
        <title>Comparative genomics of Cryptococcus and Kwoniella reveals pathogenesis evolution and contrasting modes of karyotype evolution via chromosome fusion or intercentromeric recombination.</title>
        <authorList>
            <person name="Coelho M.A."/>
            <person name="David-Palma M."/>
            <person name="Shea T."/>
            <person name="Bowers K."/>
            <person name="McGinley-Smith S."/>
            <person name="Mohammad A.W."/>
            <person name="Gnirke A."/>
            <person name="Yurkov A.M."/>
            <person name="Nowrousian M."/>
            <person name="Sun S."/>
            <person name="Cuomo C.A."/>
            <person name="Heitman J."/>
        </authorList>
    </citation>
    <scope>NUCLEOTIDE SEQUENCE [LARGE SCALE GENOMIC DNA]</scope>
    <source>
        <strain evidence="2 3">CBS 6074</strain>
    </source>
</reference>
<dbReference type="Proteomes" id="UP001355207">
    <property type="component" value="Chromosome 7"/>
</dbReference>
<name>A0AAX4JZD0_9TREE</name>
<feature type="chain" id="PRO_5043814030" evidence="1">
    <location>
        <begin position="21"/>
        <end position="210"/>
    </location>
</feature>
<sequence>MLFLQAISILALLGLNTIKAFPAPTPAPSLDEGILTRELYERGGELKFKIEFEEDAGYRKTNKDFTLINFNDKIKKDTTIQFTWNKKDLGTDSDLAKSYFKFYAYNKDNLNDKPYAEFNCTLSGKKLPKDTAFSDILSNKYTLIGNYDQSWRFLSSTFQRQIAHLYCIEFKYEDDHSYTRKIDSDDLPTKIKDVFTDNTKSPVFVGATTR</sequence>
<protein>
    <submittedName>
        <fullName evidence="2">Uncharacterized protein</fullName>
    </submittedName>
</protein>
<proteinExistence type="predicted"/>
<evidence type="ECO:0000256" key="1">
    <source>
        <dbReference type="SAM" id="SignalP"/>
    </source>
</evidence>
<keyword evidence="3" id="KW-1185">Reference proteome</keyword>
<accession>A0AAX4JZD0</accession>
<feature type="signal peptide" evidence="1">
    <location>
        <begin position="1"/>
        <end position="20"/>
    </location>
</feature>
<dbReference type="RefSeq" id="XP_066077317.1">
    <property type="nucleotide sequence ID" value="XM_066221220.1"/>
</dbReference>
<organism evidence="2 3">
    <name type="scientific">Kwoniella dendrophila CBS 6074</name>
    <dbReference type="NCBI Taxonomy" id="1295534"/>
    <lineage>
        <taxon>Eukaryota</taxon>
        <taxon>Fungi</taxon>
        <taxon>Dikarya</taxon>
        <taxon>Basidiomycota</taxon>
        <taxon>Agaricomycotina</taxon>
        <taxon>Tremellomycetes</taxon>
        <taxon>Tremellales</taxon>
        <taxon>Cryptococcaceae</taxon>
        <taxon>Kwoniella</taxon>
    </lineage>
</organism>
<dbReference type="AlphaFoldDB" id="A0AAX4JZD0"/>
<dbReference type="EMBL" id="CP144104">
    <property type="protein sequence ID" value="WWC90554.1"/>
    <property type="molecule type" value="Genomic_DNA"/>
</dbReference>
<gene>
    <name evidence="2" type="ORF">L201_005490</name>
</gene>
<keyword evidence="1" id="KW-0732">Signal</keyword>
<dbReference type="GeneID" id="91096160"/>
<evidence type="ECO:0000313" key="2">
    <source>
        <dbReference type="EMBL" id="WWC90554.1"/>
    </source>
</evidence>